<dbReference type="Proteomes" id="UP000515153">
    <property type="component" value="Unplaced"/>
</dbReference>
<feature type="region of interest" description="Disordered" evidence="1">
    <location>
        <begin position="256"/>
        <end position="361"/>
    </location>
</feature>
<dbReference type="GeneID" id="41964097"/>
<feature type="compositionally biased region" description="Polar residues" evidence="1">
    <location>
        <begin position="174"/>
        <end position="197"/>
    </location>
</feature>
<dbReference type="RefSeq" id="XP_030977662.1">
    <property type="nucleotide sequence ID" value="XM_031129189.1"/>
</dbReference>
<keyword evidence="2" id="KW-1185">Reference proteome</keyword>
<protein>
    <submittedName>
        <fullName evidence="3">Uncharacterized protein</fullName>
    </submittedName>
</protein>
<sequence length="577" mass="63433">MLTNEKKDALDVIAHANSPSTNHGDLRRAFRLVQDLFSSSPNDNEHPRDQAHGLAGFQEEDVDSDESGSGSSTGSSTRRLLFQDRIRDNQAGNRADVSPRNEKKTDSVLDQPIVMRPRPLMQPPRMIQNLWPWSMQSRDAPLIGADPSRDAAHGRPVPYRPRVEQATRGHPKSVASTSNSIGTTNTLNPQPRQSGPTEPSYLNPLNSQGPRSVHGQSSETNDAGTHGPLDNAALAGTALRLAEGFEFQRQVQAQQQGGALPYQEPQTHSVYGGIANPAPSLRHDLQGSSGGQRRTNQRSQDSRKRSARELNDGSSSPLVPHRRPCKTIRSQSSLDQSEDMQFEWDTDSARQPQQTASTMQPVQMAPTAIPGTHSGVLGAEIHSMDWRSRHILESRQYALMASANTQQQLPGYPYINYMQPHLGYFPTVSPDQRATSFSHLPVLRPAPYTSQPQGQPWYLAHQPPTQGLNGFQAPSPGSQVMGEITHGFGQMRLESTSLQHNQENIPPRPQPTVVGLDVGEARDGVGVRDMVKDVVVDEVVDGAVGTVQHLKVTIRGTKNWDKVMKRDFEGASRRLDT</sequence>
<organism evidence="2 3">
    <name type="scientific">Pyricularia grisea</name>
    <name type="common">Crabgrass-specific blast fungus</name>
    <name type="synonym">Magnaporthe grisea</name>
    <dbReference type="NCBI Taxonomy" id="148305"/>
    <lineage>
        <taxon>Eukaryota</taxon>
        <taxon>Fungi</taxon>
        <taxon>Dikarya</taxon>
        <taxon>Ascomycota</taxon>
        <taxon>Pezizomycotina</taxon>
        <taxon>Sordariomycetes</taxon>
        <taxon>Sordariomycetidae</taxon>
        <taxon>Magnaporthales</taxon>
        <taxon>Pyriculariaceae</taxon>
        <taxon>Pyricularia</taxon>
    </lineage>
</organism>
<feature type="compositionally biased region" description="Polar residues" evidence="1">
    <location>
        <begin position="203"/>
        <end position="223"/>
    </location>
</feature>
<feature type="compositionally biased region" description="Polar residues" evidence="1">
    <location>
        <begin position="349"/>
        <end position="361"/>
    </location>
</feature>
<evidence type="ECO:0000313" key="2">
    <source>
        <dbReference type="Proteomes" id="UP000515153"/>
    </source>
</evidence>
<gene>
    <name evidence="3" type="ORF">PgNI_09202</name>
</gene>
<evidence type="ECO:0000313" key="3">
    <source>
        <dbReference type="RefSeq" id="XP_030977662.1"/>
    </source>
</evidence>
<dbReference type="KEGG" id="pgri:PgNI_09202"/>
<evidence type="ECO:0000256" key="1">
    <source>
        <dbReference type="SAM" id="MobiDB-lite"/>
    </source>
</evidence>
<dbReference type="AlphaFoldDB" id="A0A6P8ARY8"/>
<accession>A0A6P8ARY8</accession>
<feature type="region of interest" description="Disordered" evidence="1">
    <location>
        <begin position="141"/>
        <end position="230"/>
    </location>
</feature>
<feature type="compositionally biased region" description="Basic and acidic residues" evidence="1">
    <location>
        <begin position="97"/>
        <end position="107"/>
    </location>
</feature>
<feature type="compositionally biased region" description="Basic and acidic residues" evidence="1">
    <location>
        <begin position="300"/>
        <end position="311"/>
    </location>
</feature>
<reference evidence="3" key="3">
    <citation type="submission" date="2025-08" db="UniProtKB">
        <authorList>
            <consortium name="RefSeq"/>
        </authorList>
    </citation>
    <scope>IDENTIFICATION</scope>
    <source>
        <strain evidence="3">NI907</strain>
    </source>
</reference>
<name>A0A6P8ARY8_PYRGI</name>
<proteinExistence type="predicted"/>
<reference evidence="3" key="1">
    <citation type="journal article" date="2019" name="Mol. Biol. Evol.">
        <title>Blast fungal genomes show frequent chromosomal changes, gene gains and losses, and effector gene turnover.</title>
        <authorList>
            <person name="Gomez Luciano L.B."/>
            <person name="Jason Tsai I."/>
            <person name="Chuma I."/>
            <person name="Tosa Y."/>
            <person name="Chen Y.H."/>
            <person name="Li J.Y."/>
            <person name="Li M.Y."/>
            <person name="Jade Lu M.Y."/>
            <person name="Nakayashiki H."/>
            <person name="Li W.H."/>
        </authorList>
    </citation>
    <scope>NUCLEOTIDE SEQUENCE</scope>
    <source>
        <strain evidence="3">NI907</strain>
    </source>
</reference>
<reference evidence="3" key="2">
    <citation type="submission" date="2019-10" db="EMBL/GenBank/DDBJ databases">
        <authorList>
            <consortium name="NCBI Genome Project"/>
        </authorList>
    </citation>
    <scope>NUCLEOTIDE SEQUENCE</scope>
    <source>
        <strain evidence="3">NI907</strain>
    </source>
</reference>
<feature type="region of interest" description="Disordered" evidence="1">
    <location>
        <begin position="60"/>
        <end position="114"/>
    </location>
</feature>
<feature type="compositionally biased region" description="Acidic residues" evidence="1">
    <location>
        <begin position="336"/>
        <end position="346"/>
    </location>
</feature>
<feature type="compositionally biased region" description="Low complexity" evidence="1">
    <location>
        <begin position="67"/>
        <end position="77"/>
    </location>
</feature>